<reference evidence="2" key="1">
    <citation type="journal article" date="2013" name="Environ. Microbiol.">
        <title>Seasonally variable intestinal metagenomes of the red palm weevil (Rhynchophorus ferrugineus).</title>
        <authorList>
            <person name="Jia S."/>
            <person name="Zhang X."/>
            <person name="Zhang G."/>
            <person name="Yin A."/>
            <person name="Zhang S."/>
            <person name="Li F."/>
            <person name="Wang L."/>
            <person name="Zhao D."/>
            <person name="Yun Q."/>
            <person name="Tala"/>
            <person name="Wang J."/>
            <person name="Sun G."/>
            <person name="Baabdullah M."/>
            <person name="Yu X."/>
            <person name="Hu S."/>
            <person name="Al-Mssallem I.S."/>
            <person name="Yu J."/>
        </authorList>
    </citation>
    <scope>NUCLEOTIDE SEQUENCE</scope>
</reference>
<organism evidence="2">
    <name type="scientific">uncultured Thermococcus sp</name>
    <dbReference type="NCBI Taxonomy" id="186057"/>
    <lineage>
        <taxon>Archaea</taxon>
        <taxon>Methanobacteriati</taxon>
        <taxon>Methanobacteriota</taxon>
        <taxon>Thermococci</taxon>
        <taxon>Thermococcales</taxon>
        <taxon>Thermococcaceae</taxon>
        <taxon>Thermococcus</taxon>
        <taxon>environmental samples</taxon>
    </lineage>
</organism>
<feature type="non-terminal residue" evidence="2">
    <location>
        <position position="137"/>
    </location>
</feature>
<proteinExistence type="inferred from homology"/>
<dbReference type="InterPro" id="IPR050155">
    <property type="entry name" value="HAD-like_hydrolase_sf"/>
</dbReference>
<dbReference type="InterPro" id="IPR006439">
    <property type="entry name" value="HAD-SF_hydro_IA"/>
</dbReference>
<comment type="similarity">
    <text evidence="1">Belongs to the HAD-like hydrolase superfamily.</text>
</comment>
<dbReference type="PANTHER" id="PTHR43434:SF1">
    <property type="entry name" value="PHOSPHOGLYCOLATE PHOSPHATASE"/>
    <property type="match status" value="1"/>
</dbReference>
<dbReference type="GO" id="GO:0006281">
    <property type="term" value="P:DNA repair"/>
    <property type="evidence" value="ECO:0007669"/>
    <property type="project" value="TreeGrafter"/>
</dbReference>
<dbReference type="InterPro" id="IPR023214">
    <property type="entry name" value="HAD_sf"/>
</dbReference>
<dbReference type="SUPFAM" id="SSF56784">
    <property type="entry name" value="HAD-like"/>
    <property type="match status" value="1"/>
</dbReference>
<dbReference type="Gene3D" id="1.10.150.240">
    <property type="entry name" value="Putative phosphatase, domain 2"/>
    <property type="match status" value="1"/>
</dbReference>
<dbReference type="AlphaFoldDB" id="A0A060BQU3"/>
<sequence>TLEEVFAREFPKVPFETLWEEFRSFSKKYENKYCRIYDGEQACLKTIKAAGIKQCIVSNKRHDPIVDNLKAFGLEQYMDFVLGLDDVGKGKPDPTGVLRALEMMKTAPGRTIIIGDSLQDIQAGQRAGIKTGLVTWS</sequence>
<dbReference type="EMBL" id="KF119487">
    <property type="protein sequence ID" value="AIA86753.1"/>
    <property type="molecule type" value="Genomic_DNA"/>
</dbReference>
<name>A0A060BQU3_9EURY</name>
<dbReference type="GO" id="GO:0008967">
    <property type="term" value="F:phosphoglycolate phosphatase activity"/>
    <property type="evidence" value="ECO:0007669"/>
    <property type="project" value="TreeGrafter"/>
</dbReference>
<dbReference type="InterPro" id="IPR041492">
    <property type="entry name" value="HAD_2"/>
</dbReference>
<evidence type="ECO:0000256" key="1">
    <source>
        <dbReference type="ARBA" id="ARBA00007958"/>
    </source>
</evidence>
<dbReference type="Pfam" id="PF13419">
    <property type="entry name" value="HAD_2"/>
    <property type="match status" value="1"/>
</dbReference>
<feature type="non-terminal residue" evidence="2">
    <location>
        <position position="1"/>
    </location>
</feature>
<dbReference type="InterPro" id="IPR023198">
    <property type="entry name" value="PGP-like_dom2"/>
</dbReference>
<dbReference type="NCBIfam" id="TIGR01549">
    <property type="entry name" value="HAD-SF-IA-v1"/>
    <property type="match status" value="1"/>
</dbReference>
<evidence type="ECO:0000313" key="2">
    <source>
        <dbReference type="EMBL" id="AIA86753.1"/>
    </source>
</evidence>
<dbReference type="NCBIfam" id="TIGR01509">
    <property type="entry name" value="HAD-SF-IA-v3"/>
    <property type="match status" value="1"/>
</dbReference>
<keyword evidence="2" id="KW-0378">Hydrolase</keyword>
<dbReference type="InterPro" id="IPR036412">
    <property type="entry name" value="HAD-like_sf"/>
</dbReference>
<dbReference type="PANTHER" id="PTHR43434">
    <property type="entry name" value="PHOSPHOGLYCOLATE PHOSPHATASE"/>
    <property type="match status" value="1"/>
</dbReference>
<dbReference type="Gene3D" id="3.40.50.1000">
    <property type="entry name" value="HAD superfamily/HAD-like"/>
    <property type="match status" value="1"/>
</dbReference>
<dbReference type="GO" id="GO:0005829">
    <property type="term" value="C:cytosol"/>
    <property type="evidence" value="ECO:0007669"/>
    <property type="project" value="TreeGrafter"/>
</dbReference>
<accession>A0A060BQU3</accession>
<protein>
    <submittedName>
        <fullName evidence="2">Hydrolase</fullName>
    </submittedName>
</protein>